<dbReference type="EMBL" id="CAMGYJ010000008">
    <property type="protein sequence ID" value="CAI0453994.1"/>
    <property type="molecule type" value="Genomic_DNA"/>
</dbReference>
<dbReference type="Proteomes" id="UP001154282">
    <property type="component" value="Unassembled WGS sequence"/>
</dbReference>
<dbReference type="AlphaFoldDB" id="A0AAV0N6H5"/>
<accession>A0AAV0N6H5</accession>
<evidence type="ECO:0000313" key="3">
    <source>
        <dbReference type="Proteomes" id="UP001154282"/>
    </source>
</evidence>
<feature type="region of interest" description="Disordered" evidence="1">
    <location>
        <begin position="1"/>
        <end position="40"/>
    </location>
</feature>
<organism evidence="2 3">
    <name type="scientific">Linum tenue</name>
    <dbReference type="NCBI Taxonomy" id="586396"/>
    <lineage>
        <taxon>Eukaryota</taxon>
        <taxon>Viridiplantae</taxon>
        <taxon>Streptophyta</taxon>
        <taxon>Embryophyta</taxon>
        <taxon>Tracheophyta</taxon>
        <taxon>Spermatophyta</taxon>
        <taxon>Magnoliopsida</taxon>
        <taxon>eudicotyledons</taxon>
        <taxon>Gunneridae</taxon>
        <taxon>Pentapetalae</taxon>
        <taxon>rosids</taxon>
        <taxon>fabids</taxon>
        <taxon>Malpighiales</taxon>
        <taxon>Linaceae</taxon>
        <taxon>Linum</taxon>
    </lineage>
</organism>
<protein>
    <submittedName>
        <fullName evidence="2">Uncharacterized protein</fullName>
    </submittedName>
</protein>
<evidence type="ECO:0000256" key="1">
    <source>
        <dbReference type="SAM" id="MobiDB-lite"/>
    </source>
</evidence>
<feature type="compositionally biased region" description="Polar residues" evidence="1">
    <location>
        <begin position="17"/>
        <end position="37"/>
    </location>
</feature>
<gene>
    <name evidence="2" type="ORF">LITE_LOCUS31824</name>
</gene>
<reference evidence="2" key="1">
    <citation type="submission" date="2022-08" db="EMBL/GenBank/DDBJ databases">
        <authorList>
            <person name="Gutierrez-Valencia J."/>
        </authorList>
    </citation>
    <scope>NUCLEOTIDE SEQUENCE</scope>
</reference>
<keyword evidence="3" id="KW-1185">Reference proteome</keyword>
<sequence length="70" mass="8136">MSKALLRSVRLPRQHLSEPSSRGSLQRHGSQGGSRFQVQHPLCRYHQLPRGRRKTRKRFVLYDHVSGLGF</sequence>
<proteinExistence type="predicted"/>
<name>A0AAV0N6H5_9ROSI</name>
<evidence type="ECO:0000313" key="2">
    <source>
        <dbReference type="EMBL" id="CAI0453994.1"/>
    </source>
</evidence>
<comment type="caution">
    <text evidence="2">The sequence shown here is derived from an EMBL/GenBank/DDBJ whole genome shotgun (WGS) entry which is preliminary data.</text>
</comment>